<evidence type="ECO:0000313" key="1">
    <source>
        <dbReference type="EMBL" id="RIB28309.1"/>
    </source>
</evidence>
<gene>
    <name evidence="1" type="ORF">C2G38_2158320</name>
</gene>
<dbReference type="EMBL" id="QKWP01000070">
    <property type="protein sequence ID" value="RIB28309.1"/>
    <property type="molecule type" value="Genomic_DNA"/>
</dbReference>
<evidence type="ECO:0008006" key="3">
    <source>
        <dbReference type="Google" id="ProtNLM"/>
    </source>
</evidence>
<accession>A0A397W4S6</accession>
<dbReference type="InterPro" id="IPR013761">
    <property type="entry name" value="SAM/pointed_sf"/>
</dbReference>
<dbReference type="Proteomes" id="UP000266673">
    <property type="component" value="Unassembled WGS sequence"/>
</dbReference>
<keyword evidence="2" id="KW-1185">Reference proteome</keyword>
<reference evidence="1 2" key="1">
    <citation type="submission" date="2018-06" db="EMBL/GenBank/DDBJ databases">
        <title>Comparative genomics reveals the genomic features of Rhizophagus irregularis, R. cerebriforme, R. diaphanum and Gigaspora rosea, and their symbiotic lifestyle signature.</title>
        <authorList>
            <person name="Morin E."/>
            <person name="San Clemente H."/>
            <person name="Chen E.C.H."/>
            <person name="De La Providencia I."/>
            <person name="Hainaut M."/>
            <person name="Kuo A."/>
            <person name="Kohler A."/>
            <person name="Murat C."/>
            <person name="Tang N."/>
            <person name="Roy S."/>
            <person name="Loubradou J."/>
            <person name="Henrissat B."/>
            <person name="Grigoriev I.V."/>
            <person name="Corradi N."/>
            <person name="Roux C."/>
            <person name="Martin F.M."/>
        </authorList>
    </citation>
    <scope>NUCLEOTIDE SEQUENCE [LARGE SCALE GENOMIC DNA]</scope>
    <source>
        <strain evidence="1 2">DAOM 194757</strain>
    </source>
</reference>
<dbReference type="OrthoDB" id="2389582at2759"/>
<dbReference type="AlphaFoldDB" id="A0A397W4S6"/>
<organism evidence="1 2">
    <name type="scientific">Gigaspora rosea</name>
    <dbReference type="NCBI Taxonomy" id="44941"/>
    <lineage>
        <taxon>Eukaryota</taxon>
        <taxon>Fungi</taxon>
        <taxon>Fungi incertae sedis</taxon>
        <taxon>Mucoromycota</taxon>
        <taxon>Glomeromycotina</taxon>
        <taxon>Glomeromycetes</taxon>
        <taxon>Diversisporales</taxon>
        <taxon>Gigasporaceae</taxon>
        <taxon>Gigaspora</taxon>
    </lineage>
</organism>
<protein>
    <recommendedName>
        <fullName evidence="3">SAM domain-containing protein</fullName>
    </recommendedName>
</protein>
<name>A0A397W4S6_9GLOM</name>
<dbReference type="SUPFAM" id="SSF47769">
    <property type="entry name" value="SAM/Pointed domain"/>
    <property type="match status" value="1"/>
</dbReference>
<evidence type="ECO:0000313" key="2">
    <source>
        <dbReference type="Proteomes" id="UP000266673"/>
    </source>
</evidence>
<proteinExistence type="predicted"/>
<sequence>MNSAIKELNIEELIQFLKRENLDLKETNYEILRKEEISGSIFSNFTLDEFLRMGLPFGPAKTLENFIQKIKTQRLKPYSSYKTGKDLVEILKEHGIIGTSIGDIPQFTPEPYNISEYDDILNLCMTNLKHKLSILGALVDDDNEAKRCEYVKCILDSEIIIVKRITRKQVTRYSQVIVTEKDNTRIVEYVIKYLSELISITEGRFWKMTEGFIQNLIQFQNAFQVNKHIISNAFEEKDYIYGIVTTADVWYFLKYSNKGVFCTSKNPHKFVLSDFALNDPNEELILRNHVKRVIEVIVGLLIDKLENTEPPIKKVKTNK</sequence>
<comment type="caution">
    <text evidence="1">The sequence shown here is derived from an EMBL/GenBank/DDBJ whole genome shotgun (WGS) entry which is preliminary data.</text>
</comment>
<dbReference type="Gene3D" id="1.10.150.50">
    <property type="entry name" value="Transcription Factor, Ets-1"/>
    <property type="match status" value="1"/>
</dbReference>